<comment type="caution">
    <text evidence="1">The sequence shown here is derived from an EMBL/GenBank/DDBJ whole genome shotgun (WGS) entry which is preliminary data.</text>
</comment>
<gene>
    <name evidence="1" type="ORF">Q4F19_17515</name>
</gene>
<proteinExistence type="predicted"/>
<evidence type="ECO:0000313" key="2">
    <source>
        <dbReference type="Proteomes" id="UP001169764"/>
    </source>
</evidence>
<evidence type="ECO:0008006" key="3">
    <source>
        <dbReference type="Google" id="ProtNLM"/>
    </source>
</evidence>
<dbReference type="RefSeq" id="WP_303545348.1">
    <property type="nucleotide sequence ID" value="NZ_JAUOTP010000009.1"/>
</dbReference>
<organism evidence="1 2">
    <name type="scientific">Sphingomonas natans</name>
    <dbReference type="NCBI Taxonomy" id="3063330"/>
    <lineage>
        <taxon>Bacteria</taxon>
        <taxon>Pseudomonadati</taxon>
        <taxon>Pseudomonadota</taxon>
        <taxon>Alphaproteobacteria</taxon>
        <taxon>Sphingomonadales</taxon>
        <taxon>Sphingomonadaceae</taxon>
        <taxon>Sphingomonas</taxon>
    </lineage>
</organism>
<evidence type="ECO:0000313" key="1">
    <source>
        <dbReference type="EMBL" id="MDO6416189.1"/>
    </source>
</evidence>
<protein>
    <recommendedName>
        <fullName evidence="3">Transposase</fullName>
    </recommendedName>
</protein>
<dbReference type="EMBL" id="JAUOTP010000009">
    <property type="protein sequence ID" value="MDO6416189.1"/>
    <property type="molecule type" value="Genomic_DNA"/>
</dbReference>
<reference evidence="1" key="1">
    <citation type="submission" date="2023-07" db="EMBL/GenBank/DDBJ databases">
        <authorList>
            <person name="Kim M."/>
        </authorList>
    </citation>
    <scope>NUCLEOTIDE SEQUENCE</scope>
    <source>
        <strain evidence="1">BIUV-7</strain>
    </source>
</reference>
<name>A0ABT8YEU7_9SPHN</name>
<dbReference type="Proteomes" id="UP001169764">
    <property type="component" value="Unassembled WGS sequence"/>
</dbReference>
<keyword evidence="2" id="KW-1185">Reference proteome</keyword>
<accession>A0ABT8YEU7</accession>
<sequence length="46" mass="4977">MIMLLSEGRMNDYRGFALLVDALPGAKALLGDRGYDTIGYPFALAV</sequence>